<name>A0AAE1HXN3_9NEOP</name>
<dbReference type="PANTHER" id="PTHR45786">
    <property type="entry name" value="DNA BINDING PROTEIN-LIKE"/>
    <property type="match status" value="1"/>
</dbReference>
<organism evidence="2 3">
    <name type="scientific">Frankliniella fusca</name>
    <dbReference type="NCBI Taxonomy" id="407009"/>
    <lineage>
        <taxon>Eukaryota</taxon>
        <taxon>Metazoa</taxon>
        <taxon>Ecdysozoa</taxon>
        <taxon>Arthropoda</taxon>
        <taxon>Hexapoda</taxon>
        <taxon>Insecta</taxon>
        <taxon>Pterygota</taxon>
        <taxon>Neoptera</taxon>
        <taxon>Paraneoptera</taxon>
        <taxon>Thysanoptera</taxon>
        <taxon>Terebrantia</taxon>
        <taxon>Thripoidea</taxon>
        <taxon>Thripidae</taxon>
        <taxon>Frankliniella</taxon>
    </lineage>
</organism>
<evidence type="ECO:0000313" key="3">
    <source>
        <dbReference type="Proteomes" id="UP001219518"/>
    </source>
</evidence>
<reference evidence="2" key="2">
    <citation type="journal article" date="2023" name="BMC Genomics">
        <title>Pest status, molecular evolution, and epigenetic factors derived from the genome assembly of Frankliniella fusca, a thysanopteran phytovirus vector.</title>
        <authorList>
            <person name="Catto M.A."/>
            <person name="Labadie P.E."/>
            <person name="Jacobson A.L."/>
            <person name="Kennedy G.G."/>
            <person name="Srinivasan R."/>
            <person name="Hunt B.G."/>
        </authorList>
    </citation>
    <scope>NUCLEOTIDE SEQUENCE</scope>
    <source>
        <strain evidence="2">PL_HMW_Pooled</strain>
    </source>
</reference>
<gene>
    <name evidence="2" type="ORF">KUF71_019603</name>
</gene>
<proteinExistence type="predicted"/>
<feature type="domain" description="Helitron helicase-like" evidence="1">
    <location>
        <begin position="328"/>
        <end position="434"/>
    </location>
</feature>
<dbReference type="InterPro" id="IPR025476">
    <property type="entry name" value="Helitron_helicase-like"/>
</dbReference>
<evidence type="ECO:0000259" key="1">
    <source>
        <dbReference type="Pfam" id="PF14214"/>
    </source>
</evidence>
<protein>
    <submittedName>
        <fullName evidence="2">Toll-like receptor 11</fullName>
    </submittedName>
</protein>
<comment type="caution">
    <text evidence="2">The sequence shown here is derived from an EMBL/GenBank/DDBJ whole genome shotgun (WGS) entry which is preliminary data.</text>
</comment>
<dbReference type="AlphaFoldDB" id="A0AAE1HXN3"/>
<dbReference type="Pfam" id="PF14214">
    <property type="entry name" value="Helitron_like_N"/>
    <property type="match status" value="1"/>
</dbReference>
<sequence length="436" mass="49989">MAGALFGGEDLGQVEEVNFEECSVVCEHCGARYWKAELTRARNDVGLKCCTYGKFTLPQNGQFRRPPNEIVQLFTGQDERATQFQKNILKYNKLFATAFISGDFQNVGDRQHGLWSLKINGEVRWHNHAYCDPGDETRPPNHGQLYFLDYSNDNEEEITQQRLAGLQYNDGLDAQVMAQLERYLRENNPFIQAFKTAREVQEQEQNAARAEGRLMRDVVLVINPKARGTRVTRVGDGYVDRLLRGNEVAITPVADGIGAVFAGRLPPMRYDAQYFPRQQREDERPPGAPQVSTRTLDIQMFPLIHLHGEASHIDFTDGRDKTPSLAEYYRYRLGIRDVDFDILRMGKKLFAMYLLNGALRVLYEWLSFRATHQQTLKAEQYHALRRFVEQQAHLQGRRFGGIVILPRGIYGSQRHMKELFYDALAVSQKLGHPSAL</sequence>
<accession>A0AAE1HXN3</accession>
<dbReference type="EMBL" id="JAHWGI010001403">
    <property type="protein sequence ID" value="KAK3929762.1"/>
    <property type="molecule type" value="Genomic_DNA"/>
</dbReference>
<dbReference type="Proteomes" id="UP001219518">
    <property type="component" value="Unassembled WGS sequence"/>
</dbReference>
<evidence type="ECO:0000313" key="2">
    <source>
        <dbReference type="EMBL" id="KAK3929762.1"/>
    </source>
</evidence>
<keyword evidence="2" id="KW-0675">Receptor</keyword>
<reference evidence="2" key="1">
    <citation type="submission" date="2021-07" db="EMBL/GenBank/DDBJ databases">
        <authorList>
            <person name="Catto M.A."/>
            <person name="Jacobson A."/>
            <person name="Kennedy G."/>
            <person name="Labadie P."/>
            <person name="Hunt B.G."/>
            <person name="Srinivasan R."/>
        </authorList>
    </citation>
    <scope>NUCLEOTIDE SEQUENCE</scope>
    <source>
        <strain evidence="2">PL_HMW_Pooled</strain>
        <tissue evidence="2">Head</tissue>
    </source>
</reference>
<dbReference type="PANTHER" id="PTHR45786:SF74">
    <property type="entry name" value="ATP-DEPENDENT DNA HELICASE"/>
    <property type="match status" value="1"/>
</dbReference>
<keyword evidence="3" id="KW-1185">Reference proteome</keyword>